<sequence>MPIQKQIVANSVVQMIIALAFIKISLLYVELKKIHEVRSLFGVSEDSINNPNPNPGYSRCLHISFGFEGDTTQGNKLVDMVHISFVRKRYPSYTICNLDKAIIH</sequence>
<keyword evidence="2" id="KW-1185">Reference proteome</keyword>
<evidence type="ECO:0000313" key="2">
    <source>
        <dbReference type="Proteomes" id="UP000813463"/>
    </source>
</evidence>
<reference evidence="2" key="1">
    <citation type="journal article" date="2021" name="Nat. Commun.">
        <title>Genomic analyses provide insights into spinach domestication and the genetic basis of agronomic traits.</title>
        <authorList>
            <person name="Cai X."/>
            <person name="Sun X."/>
            <person name="Xu C."/>
            <person name="Sun H."/>
            <person name="Wang X."/>
            <person name="Ge C."/>
            <person name="Zhang Z."/>
            <person name="Wang Q."/>
            <person name="Fei Z."/>
            <person name="Jiao C."/>
            <person name="Wang Q."/>
        </authorList>
    </citation>
    <scope>NUCLEOTIDE SEQUENCE [LARGE SCALE GENOMIC DNA]</scope>
    <source>
        <strain evidence="2">cv. Varoflay</strain>
    </source>
</reference>
<evidence type="ECO:0000256" key="1">
    <source>
        <dbReference type="SAM" id="Phobius"/>
    </source>
</evidence>
<accession>A0ABM3QH10</accession>
<keyword evidence="1" id="KW-0472">Membrane</keyword>
<proteinExistence type="predicted"/>
<dbReference type="RefSeq" id="XP_056682647.1">
    <property type="nucleotide sequence ID" value="XM_056826669.1"/>
</dbReference>
<organism evidence="2 3">
    <name type="scientific">Spinacia oleracea</name>
    <name type="common">Spinach</name>
    <dbReference type="NCBI Taxonomy" id="3562"/>
    <lineage>
        <taxon>Eukaryota</taxon>
        <taxon>Viridiplantae</taxon>
        <taxon>Streptophyta</taxon>
        <taxon>Embryophyta</taxon>
        <taxon>Tracheophyta</taxon>
        <taxon>Spermatophyta</taxon>
        <taxon>Magnoliopsida</taxon>
        <taxon>eudicotyledons</taxon>
        <taxon>Gunneridae</taxon>
        <taxon>Pentapetalae</taxon>
        <taxon>Caryophyllales</taxon>
        <taxon>Chenopodiaceae</taxon>
        <taxon>Chenopodioideae</taxon>
        <taxon>Anserineae</taxon>
        <taxon>Spinacia</taxon>
    </lineage>
</organism>
<keyword evidence="1" id="KW-1133">Transmembrane helix</keyword>
<keyword evidence="1" id="KW-0812">Transmembrane</keyword>
<gene>
    <name evidence="3" type="primary">LOC130459352</name>
</gene>
<evidence type="ECO:0000313" key="3">
    <source>
        <dbReference type="RefSeq" id="XP_056682647.1"/>
    </source>
</evidence>
<dbReference type="GeneID" id="130459352"/>
<name>A0ABM3QH10_SPIOL</name>
<protein>
    <submittedName>
        <fullName evidence="3">Uncharacterized protein</fullName>
    </submittedName>
</protein>
<dbReference type="Proteomes" id="UP000813463">
    <property type="component" value="Chromosome 4"/>
</dbReference>
<reference evidence="3" key="2">
    <citation type="submission" date="2025-08" db="UniProtKB">
        <authorList>
            <consortium name="RefSeq"/>
        </authorList>
    </citation>
    <scope>IDENTIFICATION</scope>
    <source>
        <tissue evidence="3">Leaf</tissue>
    </source>
</reference>
<feature type="transmembrane region" description="Helical" evidence="1">
    <location>
        <begin position="12"/>
        <end position="29"/>
    </location>
</feature>